<name>A0AAQ3T906_PASNO</name>
<protein>
    <recommendedName>
        <fullName evidence="2">KIB1-4 beta-propeller domain-containing protein</fullName>
    </recommendedName>
</protein>
<dbReference type="PANTHER" id="PTHR33165">
    <property type="entry name" value="F-BOX DOMAIN CONTAINING PROTEIN-LIKE-RELATED"/>
    <property type="match status" value="1"/>
</dbReference>
<evidence type="ECO:0000259" key="2">
    <source>
        <dbReference type="Pfam" id="PF03478"/>
    </source>
</evidence>
<dbReference type="Proteomes" id="UP001341281">
    <property type="component" value="Chromosome 04"/>
</dbReference>
<dbReference type="InterPro" id="IPR005174">
    <property type="entry name" value="KIB1-4_b-propeller"/>
</dbReference>
<accession>A0AAQ3T906</accession>
<reference evidence="3 4" key="1">
    <citation type="submission" date="2024-02" db="EMBL/GenBank/DDBJ databases">
        <title>High-quality chromosome-scale genome assembly of Pensacola bahiagrass (Paspalum notatum Flugge var. saurae).</title>
        <authorList>
            <person name="Vega J.M."/>
            <person name="Podio M."/>
            <person name="Orjuela J."/>
            <person name="Siena L.A."/>
            <person name="Pessino S.C."/>
            <person name="Combes M.C."/>
            <person name="Mariac C."/>
            <person name="Albertini E."/>
            <person name="Pupilli F."/>
            <person name="Ortiz J.P.A."/>
            <person name="Leblanc O."/>
        </authorList>
    </citation>
    <scope>NUCLEOTIDE SEQUENCE [LARGE SCALE GENOMIC DNA]</scope>
    <source>
        <strain evidence="3">R1</strain>
        <tissue evidence="3">Leaf</tissue>
    </source>
</reference>
<sequence>MTSCNDSSSSKRRRLAPHGAAESWASLHLDLLEPIAWKVLAGDLRDYVRFRAVCAHWNSIAVRPHGRGLVDPRFHPRCWMLFPEGHGLYPGHPSLGGYVRFLNLSTGAFVRVHLPLFDDHTLLNSTDGILLLLRHHDTAIRLLNPFTGDIADLPPALPLLQQTKPQNSRYHYMTKDRKRTVLEDFLRVVSAAVTVSAAGAITVMLGLDQNYCVAYATAGDEGWSLSYCWKVPPDLRSRTVSFQGKLYAMAFDPADKNDYVCHIDSPQLSAEGCHMVSQPRPRKIVKCPLFADMCRVYLAQCGSELVLTGFSDTEYEHPVVYKLSDLIKGRVAPTTNMEEHAIFIGARCLCISLSVKWLPSVSSNSIVCRHRSTKQIESRINPLTGLAARLVPSRVEQYDLGSGTWSPALDEDIFSLYTTQMSPYTLAHHVFTCCYISYW</sequence>
<evidence type="ECO:0000256" key="1">
    <source>
        <dbReference type="SAM" id="Phobius"/>
    </source>
</evidence>
<dbReference type="EMBL" id="CP144748">
    <property type="protein sequence ID" value="WVZ68269.1"/>
    <property type="molecule type" value="Genomic_DNA"/>
</dbReference>
<keyword evidence="1" id="KW-0472">Membrane</keyword>
<organism evidence="3 4">
    <name type="scientific">Paspalum notatum var. saurae</name>
    <dbReference type="NCBI Taxonomy" id="547442"/>
    <lineage>
        <taxon>Eukaryota</taxon>
        <taxon>Viridiplantae</taxon>
        <taxon>Streptophyta</taxon>
        <taxon>Embryophyta</taxon>
        <taxon>Tracheophyta</taxon>
        <taxon>Spermatophyta</taxon>
        <taxon>Magnoliopsida</taxon>
        <taxon>Liliopsida</taxon>
        <taxon>Poales</taxon>
        <taxon>Poaceae</taxon>
        <taxon>PACMAD clade</taxon>
        <taxon>Panicoideae</taxon>
        <taxon>Andropogonodae</taxon>
        <taxon>Paspaleae</taxon>
        <taxon>Paspalinae</taxon>
        <taxon>Paspalum</taxon>
    </lineage>
</organism>
<dbReference type="PANTHER" id="PTHR33165:SF36">
    <property type="entry name" value="DUF295 DOMAIN-CONTAINING PROTEIN"/>
    <property type="match status" value="1"/>
</dbReference>
<keyword evidence="4" id="KW-1185">Reference proteome</keyword>
<keyword evidence="1" id="KW-0812">Transmembrane</keyword>
<dbReference type="Pfam" id="PF03478">
    <property type="entry name" value="Beta-prop_KIB1-4"/>
    <property type="match status" value="1"/>
</dbReference>
<gene>
    <name evidence="3" type="ORF">U9M48_017228</name>
</gene>
<feature type="transmembrane region" description="Helical" evidence="1">
    <location>
        <begin position="185"/>
        <end position="207"/>
    </location>
</feature>
<proteinExistence type="predicted"/>
<keyword evidence="1" id="KW-1133">Transmembrane helix</keyword>
<dbReference type="AlphaFoldDB" id="A0AAQ3T906"/>
<feature type="domain" description="KIB1-4 beta-propeller" evidence="2">
    <location>
        <begin position="101"/>
        <end position="366"/>
    </location>
</feature>
<evidence type="ECO:0000313" key="4">
    <source>
        <dbReference type="Proteomes" id="UP001341281"/>
    </source>
</evidence>
<evidence type="ECO:0000313" key="3">
    <source>
        <dbReference type="EMBL" id="WVZ68269.1"/>
    </source>
</evidence>